<feature type="domain" description="EamA" evidence="8">
    <location>
        <begin position="6"/>
        <end position="131"/>
    </location>
</feature>
<dbReference type="InterPro" id="IPR050638">
    <property type="entry name" value="AA-Vitamin_Transporters"/>
</dbReference>
<dbReference type="EMBL" id="SMKX01000042">
    <property type="protein sequence ID" value="TDD58965.1"/>
    <property type="molecule type" value="Genomic_DNA"/>
</dbReference>
<feature type="transmembrane region" description="Helical" evidence="7">
    <location>
        <begin position="171"/>
        <end position="190"/>
    </location>
</feature>
<dbReference type="PANTHER" id="PTHR32322">
    <property type="entry name" value="INNER MEMBRANE TRANSPORTER"/>
    <property type="match status" value="1"/>
</dbReference>
<dbReference type="GO" id="GO:0016020">
    <property type="term" value="C:membrane"/>
    <property type="evidence" value="ECO:0007669"/>
    <property type="project" value="UniProtKB-SubCell"/>
</dbReference>
<feature type="transmembrane region" description="Helical" evidence="7">
    <location>
        <begin position="115"/>
        <end position="132"/>
    </location>
</feature>
<protein>
    <submittedName>
        <fullName evidence="9">EamA family transporter</fullName>
    </submittedName>
</protein>
<proteinExistence type="inferred from homology"/>
<feature type="domain" description="EamA" evidence="8">
    <location>
        <begin position="143"/>
        <end position="280"/>
    </location>
</feature>
<keyword evidence="4 7" id="KW-1133">Transmembrane helix</keyword>
<evidence type="ECO:0000256" key="2">
    <source>
        <dbReference type="ARBA" id="ARBA00007362"/>
    </source>
</evidence>
<feature type="region of interest" description="Disordered" evidence="6">
    <location>
        <begin position="289"/>
        <end position="312"/>
    </location>
</feature>
<evidence type="ECO:0000313" key="10">
    <source>
        <dbReference type="Proteomes" id="UP000295124"/>
    </source>
</evidence>
<feature type="transmembrane region" description="Helical" evidence="7">
    <location>
        <begin position="210"/>
        <end position="230"/>
    </location>
</feature>
<evidence type="ECO:0000313" key="9">
    <source>
        <dbReference type="EMBL" id="TDD58965.1"/>
    </source>
</evidence>
<dbReference type="PANTHER" id="PTHR32322:SF9">
    <property type="entry name" value="AMINO-ACID METABOLITE EFFLUX PUMP-RELATED"/>
    <property type="match status" value="1"/>
</dbReference>
<keyword evidence="5 7" id="KW-0472">Membrane</keyword>
<dbReference type="AlphaFoldDB" id="A0A4R4ZKA1"/>
<comment type="caution">
    <text evidence="9">The sequence shown here is derived from an EMBL/GenBank/DDBJ whole genome shotgun (WGS) entry which is preliminary data.</text>
</comment>
<evidence type="ECO:0000259" key="8">
    <source>
        <dbReference type="Pfam" id="PF00892"/>
    </source>
</evidence>
<comment type="similarity">
    <text evidence="2">Belongs to the EamA transporter family.</text>
</comment>
<keyword evidence="3 7" id="KW-0812">Transmembrane</keyword>
<dbReference type="OrthoDB" id="9812521at2"/>
<evidence type="ECO:0000256" key="4">
    <source>
        <dbReference type="ARBA" id="ARBA00022989"/>
    </source>
</evidence>
<feature type="transmembrane region" description="Helical" evidence="7">
    <location>
        <begin position="58"/>
        <end position="80"/>
    </location>
</feature>
<feature type="transmembrane region" description="Helical" evidence="7">
    <location>
        <begin position="33"/>
        <end position="51"/>
    </location>
</feature>
<dbReference type="SUPFAM" id="SSF103481">
    <property type="entry name" value="Multidrug resistance efflux transporter EmrE"/>
    <property type="match status" value="2"/>
</dbReference>
<name>A0A4R4ZKA1_9ACTN</name>
<sequence length="312" mass="33042">MKPRDLLLALAVVIAWGVNFVVIEVGLEDFPPLFFSALRFLFAAVPAIFFLGRPRVAWRYVIGVGLALGVAKFGLLFVAMDHGVPAGLASLVLQSQVIFTVLFAITVLRERPRPAQIAGIAIACLGMLLIMLDRGLSAPLGALAMVILAGACWGVSNTITRYAKPSDTLRFMVWVSAVAVLPLTLLSLLTEGPRADLDALCGIDLTGIGALAYLAAVATLFGFGIWGYLLRQYDASTVAPFSLLVPIVGMAAAWLLRGEAVGPQQAIAAALVIGGMACTVIRRRTNRSEGAASASLEPATTRTPEFHRQSTP</sequence>
<evidence type="ECO:0000256" key="1">
    <source>
        <dbReference type="ARBA" id="ARBA00004141"/>
    </source>
</evidence>
<evidence type="ECO:0000256" key="6">
    <source>
        <dbReference type="SAM" id="MobiDB-lite"/>
    </source>
</evidence>
<reference evidence="9 10" key="1">
    <citation type="submission" date="2019-03" db="EMBL/GenBank/DDBJ databases">
        <title>Draft genome sequences of novel Actinobacteria.</title>
        <authorList>
            <person name="Sahin N."/>
            <person name="Ay H."/>
            <person name="Saygin H."/>
        </authorList>
    </citation>
    <scope>NUCLEOTIDE SEQUENCE [LARGE SCALE GENOMIC DNA]</scope>
    <source>
        <strain evidence="9 10">JCM 13523</strain>
    </source>
</reference>
<feature type="transmembrane region" description="Helical" evidence="7">
    <location>
        <begin position="262"/>
        <end position="281"/>
    </location>
</feature>
<dbReference type="InterPro" id="IPR000620">
    <property type="entry name" value="EamA_dom"/>
</dbReference>
<organism evidence="9 10">
    <name type="scientific">Kribbella antibiotica</name>
    <dbReference type="NCBI Taxonomy" id="190195"/>
    <lineage>
        <taxon>Bacteria</taxon>
        <taxon>Bacillati</taxon>
        <taxon>Actinomycetota</taxon>
        <taxon>Actinomycetes</taxon>
        <taxon>Propionibacteriales</taxon>
        <taxon>Kribbellaceae</taxon>
        <taxon>Kribbella</taxon>
    </lineage>
</organism>
<dbReference type="RefSeq" id="WP_132168380.1">
    <property type="nucleotide sequence ID" value="NZ_SMKX01000042.1"/>
</dbReference>
<accession>A0A4R4ZKA1</accession>
<gene>
    <name evidence="9" type="ORF">E1263_16900</name>
</gene>
<feature type="transmembrane region" description="Helical" evidence="7">
    <location>
        <begin position="86"/>
        <end position="108"/>
    </location>
</feature>
<feature type="transmembrane region" description="Helical" evidence="7">
    <location>
        <begin position="237"/>
        <end position="256"/>
    </location>
</feature>
<dbReference type="Pfam" id="PF00892">
    <property type="entry name" value="EamA"/>
    <property type="match status" value="2"/>
</dbReference>
<dbReference type="Gene3D" id="1.10.3730.20">
    <property type="match status" value="1"/>
</dbReference>
<evidence type="ECO:0000256" key="3">
    <source>
        <dbReference type="ARBA" id="ARBA00022692"/>
    </source>
</evidence>
<evidence type="ECO:0000256" key="7">
    <source>
        <dbReference type="SAM" id="Phobius"/>
    </source>
</evidence>
<keyword evidence="10" id="KW-1185">Reference proteome</keyword>
<dbReference type="Proteomes" id="UP000295124">
    <property type="component" value="Unassembled WGS sequence"/>
</dbReference>
<evidence type="ECO:0000256" key="5">
    <source>
        <dbReference type="ARBA" id="ARBA00023136"/>
    </source>
</evidence>
<dbReference type="InterPro" id="IPR037185">
    <property type="entry name" value="EmrE-like"/>
</dbReference>
<comment type="subcellular location">
    <subcellularLocation>
        <location evidence="1">Membrane</location>
        <topology evidence="1">Multi-pass membrane protein</topology>
    </subcellularLocation>
</comment>
<feature type="transmembrane region" description="Helical" evidence="7">
    <location>
        <begin position="138"/>
        <end position="159"/>
    </location>
</feature>